<dbReference type="Proteomes" id="UP000007305">
    <property type="component" value="Chromosome 1"/>
</dbReference>
<dbReference type="GeneID" id="100275370"/>
<dbReference type="KEGG" id="zma:100275370"/>
<sequence>MERLPPHQEKAARRTLPRRGQIKAGIFASLFRCIVAPEAPARKEGGTNKDGSSSHHRGCKNKDGGSHRRVSPGG</sequence>
<reference evidence="2" key="1">
    <citation type="journal article" date="2009" name="PLoS Genet.">
        <title>Sequencing, mapping, and analysis of 27,455 maize full-length cDNAs.</title>
        <authorList>
            <person name="Soderlund C."/>
            <person name="Descour A."/>
            <person name="Kudrna D."/>
            <person name="Bomhoff M."/>
            <person name="Boyd L."/>
            <person name="Currie J."/>
            <person name="Angelova A."/>
            <person name="Collura K."/>
            <person name="Wissotski M."/>
            <person name="Ashley E."/>
            <person name="Morrow D."/>
            <person name="Fernandes J."/>
            <person name="Walbot V."/>
            <person name="Yu Y."/>
        </authorList>
    </citation>
    <scope>NUCLEOTIDE SEQUENCE</scope>
    <source>
        <strain evidence="2">B73</strain>
    </source>
</reference>
<evidence type="ECO:0000313" key="4">
    <source>
        <dbReference type="Proteomes" id="UP000007305"/>
    </source>
</evidence>
<dbReference type="OrthoDB" id="743446at2759"/>
<reference evidence="3" key="3">
    <citation type="submission" date="2019-07" db="EMBL/GenBank/DDBJ databases">
        <authorList>
            <person name="Seetharam A."/>
            <person name="Woodhouse M."/>
            <person name="Cannon E."/>
        </authorList>
    </citation>
    <scope>NUCLEOTIDE SEQUENCE [LARGE SCALE GENOMIC DNA]</scope>
    <source>
        <strain evidence="3">cv. B73</strain>
    </source>
</reference>
<name>B4FJ45_MAIZE</name>
<organism evidence="2">
    <name type="scientific">Zea mays</name>
    <name type="common">Maize</name>
    <dbReference type="NCBI Taxonomy" id="4577"/>
    <lineage>
        <taxon>Eukaryota</taxon>
        <taxon>Viridiplantae</taxon>
        <taxon>Streptophyta</taxon>
        <taxon>Embryophyta</taxon>
        <taxon>Tracheophyta</taxon>
        <taxon>Spermatophyta</taxon>
        <taxon>Magnoliopsida</taxon>
        <taxon>Liliopsida</taxon>
        <taxon>Poales</taxon>
        <taxon>Poaceae</taxon>
        <taxon>PACMAD clade</taxon>
        <taxon>Panicoideae</taxon>
        <taxon>Andropogonodae</taxon>
        <taxon>Andropogoneae</taxon>
        <taxon>Tripsacinae</taxon>
        <taxon>Zea</taxon>
    </lineage>
</organism>
<protein>
    <submittedName>
        <fullName evidence="2 3">Uncharacterized protein</fullName>
    </submittedName>
</protein>
<dbReference type="AlphaFoldDB" id="B4FJ45"/>
<dbReference type="EMBL" id="BT037133">
    <property type="protein sequence ID" value="ACF82138.1"/>
    <property type="molecule type" value="mRNA"/>
</dbReference>
<keyword evidence="4" id="KW-1185">Reference proteome</keyword>
<dbReference type="EnsemblPlants" id="Zm00001eb013070_T001">
    <property type="protein sequence ID" value="Zm00001eb013070_P001"/>
    <property type="gene ID" value="Zm00001eb013070"/>
</dbReference>
<reference evidence="4" key="2">
    <citation type="submission" date="2015-12" db="EMBL/GenBank/DDBJ databases">
        <title>Update maize B73 reference genome by single molecule sequencing technologies.</title>
        <authorList>
            <consortium name="Maize Genome Sequencing Project"/>
            <person name="Ware D."/>
        </authorList>
    </citation>
    <scope>NUCLEOTIDE SEQUENCE [LARGE SCALE GENOMIC DNA]</scope>
    <source>
        <strain evidence="4">cv. B73</strain>
    </source>
</reference>
<dbReference type="HOGENOM" id="CLU_199319_0_0_1"/>
<reference evidence="3" key="4">
    <citation type="submission" date="2021-05" db="UniProtKB">
        <authorList>
            <consortium name="EnsemblPlants"/>
        </authorList>
    </citation>
    <scope>IDENTIFICATION</scope>
    <source>
        <strain evidence="3">cv. B73</strain>
    </source>
</reference>
<evidence type="ECO:0000256" key="1">
    <source>
        <dbReference type="SAM" id="MobiDB-lite"/>
    </source>
</evidence>
<dbReference type="RefSeq" id="XP_008654433.1">
    <property type="nucleotide sequence ID" value="XM_008656211.4"/>
</dbReference>
<evidence type="ECO:0000313" key="2">
    <source>
        <dbReference type="EMBL" id="ACF82138.1"/>
    </source>
</evidence>
<proteinExistence type="evidence at transcript level"/>
<dbReference type="ExpressionAtlas" id="B4FJ45">
    <property type="expression patterns" value="baseline and differential"/>
</dbReference>
<gene>
    <name evidence="3" type="primary">LOC100275370</name>
</gene>
<feature type="region of interest" description="Disordered" evidence="1">
    <location>
        <begin position="38"/>
        <end position="74"/>
    </location>
</feature>
<evidence type="ECO:0000313" key="3">
    <source>
        <dbReference type="EnsemblPlants" id="Zm00001eb013070_P001"/>
    </source>
</evidence>
<accession>B4FJ45</accession>
<dbReference type="Gramene" id="Zm00001eb013070_T001">
    <property type="protein sequence ID" value="Zm00001eb013070_P001"/>
    <property type="gene ID" value="Zm00001eb013070"/>
</dbReference>